<dbReference type="SUPFAM" id="SSF53822">
    <property type="entry name" value="Periplasmic binding protein-like I"/>
    <property type="match status" value="1"/>
</dbReference>
<dbReference type="Pfam" id="PF00356">
    <property type="entry name" value="LacI"/>
    <property type="match status" value="1"/>
</dbReference>
<dbReference type="PANTHER" id="PTHR30146">
    <property type="entry name" value="LACI-RELATED TRANSCRIPTIONAL REPRESSOR"/>
    <property type="match status" value="1"/>
</dbReference>
<keyword evidence="7" id="KW-1185">Reference proteome</keyword>
<dbReference type="SMART" id="SM00354">
    <property type="entry name" value="HTH_LACI"/>
    <property type="match status" value="1"/>
</dbReference>
<evidence type="ECO:0000313" key="7">
    <source>
        <dbReference type="Proteomes" id="UP000190135"/>
    </source>
</evidence>
<keyword evidence="4" id="KW-0804">Transcription</keyword>
<dbReference type="CDD" id="cd06284">
    <property type="entry name" value="PBP1_LacI-like"/>
    <property type="match status" value="1"/>
</dbReference>
<keyword evidence="2" id="KW-0805">Transcription regulation</keyword>
<dbReference type="SUPFAM" id="SSF47413">
    <property type="entry name" value="lambda repressor-like DNA-binding domains"/>
    <property type="match status" value="1"/>
</dbReference>
<evidence type="ECO:0000256" key="2">
    <source>
        <dbReference type="ARBA" id="ARBA00023015"/>
    </source>
</evidence>
<evidence type="ECO:0000256" key="4">
    <source>
        <dbReference type="ARBA" id="ARBA00023163"/>
    </source>
</evidence>
<evidence type="ECO:0000313" key="6">
    <source>
        <dbReference type="EMBL" id="SKA37743.1"/>
    </source>
</evidence>
<reference evidence="6 7" key="1">
    <citation type="submission" date="2017-02" db="EMBL/GenBank/DDBJ databases">
        <authorList>
            <person name="Peterson S.W."/>
        </authorList>
    </citation>
    <scope>NUCLEOTIDE SEQUENCE [LARGE SCALE GENOMIC DNA]</scope>
    <source>
        <strain evidence="6 7">USBA 369</strain>
    </source>
</reference>
<evidence type="ECO:0000259" key="5">
    <source>
        <dbReference type="PROSITE" id="PS50932"/>
    </source>
</evidence>
<dbReference type="Proteomes" id="UP000190135">
    <property type="component" value="Unassembled WGS sequence"/>
</dbReference>
<dbReference type="Gene3D" id="1.10.260.40">
    <property type="entry name" value="lambda repressor-like DNA-binding domains"/>
    <property type="match status" value="1"/>
</dbReference>
<dbReference type="AlphaFoldDB" id="A0A1T4TBF8"/>
<dbReference type="InterPro" id="IPR010982">
    <property type="entry name" value="Lambda_DNA-bd_dom_sf"/>
</dbReference>
<dbReference type="OrthoDB" id="7946617at2"/>
<evidence type="ECO:0000256" key="1">
    <source>
        <dbReference type="ARBA" id="ARBA00022491"/>
    </source>
</evidence>
<dbReference type="InterPro" id="IPR046335">
    <property type="entry name" value="LacI/GalR-like_sensor"/>
</dbReference>
<proteinExistence type="predicted"/>
<dbReference type="GO" id="GO:0000976">
    <property type="term" value="F:transcription cis-regulatory region binding"/>
    <property type="evidence" value="ECO:0007669"/>
    <property type="project" value="TreeGrafter"/>
</dbReference>
<dbReference type="InterPro" id="IPR000843">
    <property type="entry name" value="HTH_LacI"/>
</dbReference>
<keyword evidence="3" id="KW-0238">DNA-binding</keyword>
<organism evidence="6 7">
    <name type="scientific">Consotaella salsifontis</name>
    <dbReference type="NCBI Taxonomy" id="1365950"/>
    <lineage>
        <taxon>Bacteria</taxon>
        <taxon>Pseudomonadati</taxon>
        <taxon>Pseudomonadota</taxon>
        <taxon>Alphaproteobacteria</taxon>
        <taxon>Hyphomicrobiales</taxon>
        <taxon>Aurantimonadaceae</taxon>
        <taxon>Consotaella</taxon>
    </lineage>
</organism>
<dbReference type="InterPro" id="IPR028082">
    <property type="entry name" value="Peripla_BP_I"/>
</dbReference>
<dbReference type="EMBL" id="FUXL01000023">
    <property type="protein sequence ID" value="SKA37743.1"/>
    <property type="molecule type" value="Genomic_DNA"/>
</dbReference>
<gene>
    <name evidence="6" type="ORF">SAMN05428963_12321</name>
</gene>
<dbReference type="RefSeq" id="WP_078710359.1">
    <property type="nucleotide sequence ID" value="NZ_FUXL01000023.1"/>
</dbReference>
<protein>
    <submittedName>
        <fullName evidence="6">Transcriptional regulator, LacI family</fullName>
    </submittedName>
</protein>
<sequence length="339" mass="36850">MKRLTIRGVAEIAGVSIATVSRALTHPERVTEATREKVEKAVRETGFVPNSQAVNFRRRSTRSVILLVRDISNAFYLDVYRGVEETAFASGYHVLMGDGAGDDKRILHYIDMVRNRLADGLILMTSRLPKQALAAPLPPMVVSLEEIDSVRLPTVAVDNRAAARLGVEHLVSLGHRRIAHITGPMHLKMATDRLAGWRDALDAAGVEPDPALVLEGDFHLSSGAAATERLLASGAKFTAIFASNDEMAVGAIAALRARGRRVPDDVSILGFDDSVYALAADPPLTTVRQPRREIGSRSMDLMIAILDGEEVSREPLLSDVDLAVRRSTAPAPTNKRRSR</sequence>
<dbReference type="Gene3D" id="3.40.50.2300">
    <property type="match status" value="2"/>
</dbReference>
<dbReference type="PANTHER" id="PTHR30146:SF151">
    <property type="entry name" value="HTH-TYPE TRANSCRIPTIONAL REPRESSOR CYTR"/>
    <property type="match status" value="1"/>
</dbReference>
<evidence type="ECO:0000256" key="3">
    <source>
        <dbReference type="ARBA" id="ARBA00023125"/>
    </source>
</evidence>
<dbReference type="STRING" id="1365950.SAMN05428963_12321"/>
<feature type="domain" description="HTH lacI-type" evidence="5">
    <location>
        <begin position="4"/>
        <end position="58"/>
    </location>
</feature>
<dbReference type="CDD" id="cd01392">
    <property type="entry name" value="HTH_LacI"/>
    <property type="match status" value="1"/>
</dbReference>
<name>A0A1T4TBF8_9HYPH</name>
<dbReference type="PROSITE" id="PS50932">
    <property type="entry name" value="HTH_LACI_2"/>
    <property type="match status" value="1"/>
</dbReference>
<keyword evidence="1" id="KW-0678">Repressor</keyword>
<dbReference type="GO" id="GO:0003700">
    <property type="term" value="F:DNA-binding transcription factor activity"/>
    <property type="evidence" value="ECO:0007669"/>
    <property type="project" value="TreeGrafter"/>
</dbReference>
<accession>A0A1T4TBF8</accession>
<dbReference type="Pfam" id="PF13377">
    <property type="entry name" value="Peripla_BP_3"/>
    <property type="match status" value="1"/>
</dbReference>